<evidence type="ECO:0000256" key="4">
    <source>
        <dbReference type="ARBA" id="ARBA00022833"/>
    </source>
</evidence>
<dbReference type="PANTHER" id="PTHR42978">
    <property type="entry name" value="QUORUM-QUENCHING LACTONASE YTNP-RELATED-RELATED"/>
    <property type="match status" value="1"/>
</dbReference>
<evidence type="ECO:0000256" key="2">
    <source>
        <dbReference type="ARBA" id="ARBA00022723"/>
    </source>
</evidence>
<dbReference type="OrthoDB" id="9773738at2"/>
<dbReference type="Proteomes" id="UP000253918">
    <property type="component" value="Unassembled WGS sequence"/>
</dbReference>
<reference evidence="6 7" key="1">
    <citation type="submission" date="2018-07" db="EMBL/GenBank/DDBJ databases">
        <title>a novel species of Sphingomonas isolated from the rhizosphere soil of Araceae plant.</title>
        <authorList>
            <person name="Zhiyong W."/>
            <person name="Qinglan Z."/>
            <person name="Zhiwei F."/>
            <person name="Ding X."/>
            <person name="Gejiao W."/>
            <person name="Shixue Z."/>
        </authorList>
    </citation>
    <scope>NUCLEOTIDE SEQUENCE [LARGE SCALE GENOMIC DNA]</scope>
    <source>
        <strain evidence="6 7">WZY 27</strain>
    </source>
</reference>
<dbReference type="GO" id="GO:0046872">
    <property type="term" value="F:metal ion binding"/>
    <property type="evidence" value="ECO:0007669"/>
    <property type="project" value="UniProtKB-KW"/>
</dbReference>
<dbReference type="PANTHER" id="PTHR42978:SF6">
    <property type="entry name" value="QUORUM-QUENCHING LACTONASE YTNP-RELATED"/>
    <property type="match status" value="1"/>
</dbReference>
<dbReference type="Gene3D" id="3.60.15.10">
    <property type="entry name" value="Ribonuclease Z/Hydroxyacylglutathione hydrolase-like"/>
    <property type="match status" value="1"/>
</dbReference>
<dbReference type="CDD" id="cd07720">
    <property type="entry name" value="OPHC2-like_MBL-fold"/>
    <property type="match status" value="1"/>
</dbReference>
<evidence type="ECO:0000313" key="7">
    <source>
        <dbReference type="Proteomes" id="UP000253918"/>
    </source>
</evidence>
<dbReference type="SMART" id="SM00849">
    <property type="entry name" value="Lactamase_B"/>
    <property type="match status" value="1"/>
</dbReference>
<dbReference type="EMBL" id="QQNB01000001">
    <property type="protein sequence ID" value="RDE07357.1"/>
    <property type="molecule type" value="Genomic_DNA"/>
</dbReference>
<gene>
    <name evidence="6" type="ORF">DVW87_06975</name>
</gene>
<accession>A0A369W0B1</accession>
<evidence type="ECO:0000256" key="1">
    <source>
        <dbReference type="ARBA" id="ARBA00007749"/>
    </source>
</evidence>
<keyword evidence="4" id="KW-0862">Zinc</keyword>
<evidence type="ECO:0000256" key="3">
    <source>
        <dbReference type="ARBA" id="ARBA00022801"/>
    </source>
</evidence>
<evidence type="ECO:0000259" key="5">
    <source>
        <dbReference type="SMART" id="SM00849"/>
    </source>
</evidence>
<keyword evidence="2" id="KW-0479">Metal-binding</keyword>
<dbReference type="InterPro" id="IPR036866">
    <property type="entry name" value="RibonucZ/Hydroxyglut_hydro"/>
</dbReference>
<dbReference type="RefSeq" id="WP_114686937.1">
    <property type="nucleotide sequence ID" value="NZ_QQNB01000001.1"/>
</dbReference>
<sequence length="273" mass="30048">MAYKTQTFGPFEIIPLFDGDFSASTETLLHADGAEATERMRADWGGPTYEIPVYHFAVRTPDKLILVDAGTGTETNPTLGVARRSLTDAGIAPGDIDEIYVTHMHFDHALGLVEKGEAYFPRAQVYFAGRELEFYTDIAERDSRPEARRNGWKVAETVLNAYPGRVHAFDQARFPAGMSPYPLPGHTPAHTGFRLDWNGETLIFIGDAMHLVDAQSNDPMIGAVFDVDMAQGIASRRSLLEAASDGGWTLAGAHAPSFGRIERAGDRFRFVRI</sequence>
<dbReference type="InterPro" id="IPR051013">
    <property type="entry name" value="MBL_superfamily_lactonases"/>
</dbReference>
<keyword evidence="7" id="KW-1185">Reference proteome</keyword>
<dbReference type="SUPFAM" id="SSF56281">
    <property type="entry name" value="Metallo-hydrolase/oxidoreductase"/>
    <property type="match status" value="1"/>
</dbReference>
<keyword evidence="3 6" id="KW-0378">Hydrolase</keyword>
<organism evidence="6 7">
    <name type="scientific">Sphingomonas aracearum</name>
    <dbReference type="NCBI Taxonomy" id="2283317"/>
    <lineage>
        <taxon>Bacteria</taxon>
        <taxon>Pseudomonadati</taxon>
        <taxon>Pseudomonadota</taxon>
        <taxon>Alphaproteobacteria</taxon>
        <taxon>Sphingomonadales</taxon>
        <taxon>Sphingomonadaceae</taxon>
        <taxon>Sphingomonas</taxon>
    </lineage>
</organism>
<comment type="similarity">
    <text evidence="1">Belongs to the metallo-beta-lactamase superfamily.</text>
</comment>
<evidence type="ECO:0000313" key="6">
    <source>
        <dbReference type="EMBL" id="RDE07357.1"/>
    </source>
</evidence>
<protein>
    <submittedName>
        <fullName evidence="6">MBL fold metallo-hydrolase</fullName>
    </submittedName>
</protein>
<name>A0A369W0B1_9SPHN</name>
<feature type="domain" description="Metallo-beta-lactamase" evidence="5">
    <location>
        <begin position="52"/>
        <end position="254"/>
    </location>
</feature>
<dbReference type="AlphaFoldDB" id="A0A369W0B1"/>
<dbReference type="GO" id="GO:0016787">
    <property type="term" value="F:hydrolase activity"/>
    <property type="evidence" value="ECO:0007669"/>
    <property type="project" value="UniProtKB-KW"/>
</dbReference>
<dbReference type="InterPro" id="IPR001279">
    <property type="entry name" value="Metallo-B-lactamas"/>
</dbReference>
<comment type="caution">
    <text evidence="6">The sequence shown here is derived from an EMBL/GenBank/DDBJ whole genome shotgun (WGS) entry which is preliminary data.</text>
</comment>
<dbReference type="Pfam" id="PF00753">
    <property type="entry name" value="Lactamase_B"/>
    <property type="match status" value="1"/>
</dbReference>
<proteinExistence type="inferred from homology"/>